<feature type="region of interest" description="Disordered" evidence="1">
    <location>
        <begin position="1"/>
        <end position="29"/>
    </location>
</feature>
<keyword evidence="3" id="KW-1185">Reference proteome</keyword>
<name>A0ABY9J6W5_9ACTN</name>
<evidence type="ECO:0000313" key="3">
    <source>
        <dbReference type="Proteomes" id="UP001235744"/>
    </source>
</evidence>
<keyword evidence="2" id="KW-0614">Plasmid</keyword>
<reference evidence="2 3" key="1">
    <citation type="submission" date="2023-03" db="EMBL/GenBank/DDBJ databases">
        <title>Isolation and description of six Streptomyces strains from soil environments, able to metabolize different microbial glucans.</title>
        <authorList>
            <person name="Widen T."/>
            <person name="Larsbrink J."/>
        </authorList>
    </citation>
    <scope>NUCLEOTIDE SEQUENCE [LARGE SCALE GENOMIC DNA]</scope>
    <source>
        <strain evidence="2 3">Alt2</strain>
        <plasmid evidence="2 3">unnamed1</plasmid>
    </source>
</reference>
<evidence type="ECO:0000313" key="2">
    <source>
        <dbReference type="EMBL" id="WLQ61993.1"/>
    </source>
</evidence>
<organism evidence="2 3">
    <name type="scientific">Streptomyces poriferorum</name>
    <dbReference type="NCBI Taxonomy" id="2798799"/>
    <lineage>
        <taxon>Bacteria</taxon>
        <taxon>Bacillati</taxon>
        <taxon>Actinomycetota</taxon>
        <taxon>Actinomycetes</taxon>
        <taxon>Kitasatosporales</taxon>
        <taxon>Streptomycetaceae</taxon>
        <taxon>Streptomyces</taxon>
    </lineage>
</organism>
<protein>
    <submittedName>
        <fullName evidence="2">Serine/arginine repetitive matrix protein 1</fullName>
    </submittedName>
</protein>
<dbReference type="EMBL" id="CP120989">
    <property type="protein sequence ID" value="WLQ61993.1"/>
    <property type="molecule type" value="Genomic_DNA"/>
</dbReference>
<evidence type="ECO:0000256" key="1">
    <source>
        <dbReference type="SAM" id="MobiDB-lite"/>
    </source>
</evidence>
<proteinExistence type="predicted"/>
<geneLocation type="plasmid" evidence="2 3">
    <name>unnamed1</name>
</geneLocation>
<sequence length="376" mass="41852">MEPTEKDANGTGTTMKLAGETPPGEPVSAQQFRRVPAFTRGPQPQLDFTPVSNGLDYLVSVVNHLDENESEVTPRDVKYAVLHLEAAVELLLKARLHSEHWTLVFTDLQKVTPKQLEESTFQTVGAEKALERLKTFVKVDVTQKDKTAVSKLVKHRNRLQHFGFTGNASEVENLAGEVLDFLIRFIDDQLLPYLQDESEKQQAEKELLSVRTGLTRIHSFVTERMSRLGVELQEERAENRTIECPECEQLALVVGKGTATCRFCSSVWDGHELAGVFSSKSWAEPGPWMECPECDEWTLGSDVRLRSDPGLSLYFCFCCANGFPELSACDRCSRPTQKDGGGNALCASCWNGLMDQEREAVGHVPDDYSYGSETGA</sequence>
<gene>
    <name evidence="2" type="ORF">P8A19_41700</name>
</gene>
<accession>A0ABY9J6W5</accession>
<dbReference type="Proteomes" id="UP001235744">
    <property type="component" value="Plasmid unnamed1"/>
</dbReference>
<dbReference type="RefSeq" id="WP_306106347.1">
    <property type="nucleotide sequence ID" value="NZ_CP120989.1"/>
</dbReference>